<dbReference type="PANTHER" id="PTHR11560">
    <property type="entry name" value="39S RIBOSOMAL PROTEIN L10, MITOCHONDRIAL"/>
    <property type="match status" value="1"/>
</dbReference>
<dbReference type="RefSeq" id="WP_090090001.1">
    <property type="nucleotide sequence ID" value="NZ_CBCPIF010000001.1"/>
</dbReference>
<dbReference type="InterPro" id="IPR022973">
    <property type="entry name" value="Ribosomal_uL10_bac"/>
</dbReference>
<dbReference type="CDD" id="cd05797">
    <property type="entry name" value="Ribosomal_L10"/>
    <property type="match status" value="1"/>
</dbReference>
<organism evidence="8 9">
    <name type="scientific">Leuconostoc gasicomitatum</name>
    <dbReference type="NCBI Taxonomy" id="115778"/>
    <lineage>
        <taxon>Bacteria</taxon>
        <taxon>Bacillati</taxon>
        <taxon>Bacillota</taxon>
        <taxon>Bacilli</taxon>
        <taxon>Lactobacillales</taxon>
        <taxon>Lactobacillaceae</taxon>
        <taxon>Leuconostoc</taxon>
        <taxon>Leuconostoc gelidum group</taxon>
    </lineage>
</organism>
<evidence type="ECO:0000256" key="4">
    <source>
        <dbReference type="ARBA" id="ARBA00026025"/>
    </source>
</evidence>
<evidence type="ECO:0000313" key="9">
    <source>
        <dbReference type="Proteomes" id="UP000752647"/>
    </source>
</evidence>
<evidence type="ECO:0000256" key="7">
    <source>
        <dbReference type="SAM" id="MobiDB-lite"/>
    </source>
</evidence>
<dbReference type="GO" id="GO:0070180">
    <property type="term" value="F:large ribosomal subunit rRNA binding"/>
    <property type="evidence" value="ECO:0007669"/>
    <property type="project" value="UniProtKB-UniRule"/>
</dbReference>
<dbReference type="EMBL" id="JAHBFI010000001">
    <property type="protein sequence ID" value="MBZ5961668.1"/>
    <property type="molecule type" value="Genomic_DNA"/>
</dbReference>
<dbReference type="SUPFAM" id="SSF160369">
    <property type="entry name" value="Ribosomal protein L10-like"/>
    <property type="match status" value="1"/>
</dbReference>
<keyword evidence="6" id="KW-0699">rRNA-binding</keyword>
<evidence type="ECO:0000256" key="1">
    <source>
        <dbReference type="ARBA" id="ARBA00008889"/>
    </source>
</evidence>
<reference evidence="8" key="1">
    <citation type="submission" date="2021-05" db="EMBL/GenBank/DDBJ databases">
        <title>Pangenome of Leuconostoc gelidum warrants species status for Leuconostoc gelidum subsp. gasicomitatum.</title>
        <authorList>
            <person name="Johansson P."/>
            <person name="Sade E."/>
            <person name="Hultman J."/>
            <person name="Auvinen P."/>
            <person name="Bjorkroth J."/>
        </authorList>
    </citation>
    <scope>NUCLEOTIDE SEQUENCE</scope>
    <source>
        <strain evidence="8">A.21.4</strain>
    </source>
</reference>
<dbReference type="HAMAP" id="MF_00362">
    <property type="entry name" value="Ribosomal_uL10"/>
    <property type="match status" value="1"/>
</dbReference>
<accession>A0A9Q3SWT2</accession>
<keyword evidence="3 6" id="KW-0687">Ribonucleoprotein</keyword>
<dbReference type="InterPro" id="IPR001790">
    <property type="entry name" value="Ribosomal_uL10"/>
</dbReference>
<comment type="function">
    <text evidence="6">Forms part of the ribosomal stalk, playing a central role in the interaction of the ribosome with GTP-bound translation factors.</text>
</comment>
<keyword evidence="2 6" id="KW-0689">Ribosomal protein</keyword>
<evidence type="ECO:0000256" key="3">
    <source>
        <dbReference type="ARBA" id="ARBA00023274"/>
    </source>
</evidence>
<dbReference type="Proteomes" id="UP000752647">
    <property type="component" value="Unassembled WGS sequence"/>
</dbReference>
<evidence type="ECO:0000313" key="8">
    <source>
        <dbReference type="EMBL" id="MBZ5961668.1"/>
    </source>
</evidence>
<feature type="region of interest" description="Disordered" evidence="7">
    <location>
        <begin position="163"/>
        <end position="186"/>
    </location>
</feature>
<dbReference type="GO" id="GO:1990904">
    <property type="term" value="C:ribonucleoprotein complex"/>
    <property type="evidence" value="ECO:0007669"/>
    <property type="project" value="UniProtKB-KW"/>
</dbReference>
<dbReference type="InterPro" id="IPR043141">
    <property type="entry name" value="Ribosomal_uL10-like_sf"/>
</dbReference>
<dbReference type="GO" id="GO:0006412">
    <property type="term" value="P:translation"/>
    <property type="evidence" value="ECO:0007669"/>
    <property type="project" value="UniProtKB-UniRule"/>
</dbReference>
<feature type="compositionally biased region" description="Low complexity" evidence="7">
    <location>
        <begin position="168"/>
        <end position="186"/>
    </location>
</feature>
<dbReference type="AlphaFoldDB" id="A0A9Q3SWT2"/>
<dbReference type="Pfam" id="PF00466">
    <property type="entry name" value="Ribosomal_L10"/>
    <property type="match status" value="1"/>
</dbReference>
<protein>
    <recommendedName>
        <fullName evidence="5 6">Large ribosomal subunit protein uL10</fullName>
    </recommendedName>
</protein>
<evidence type="ECO:0000256" key="6">
    <source>
        <dbReference type="HAMAP-Rule" id="MF_00362"/>
    </source>
</evidence>
<dbReference type="Gene3D" id="3.30.70.1730">
    <property type="match status" value="1"/>
</dbReference>
<gene>
    <name evidence="6 8" type="primary">rplJ</name>
    <name evidence="8" type="ORF">KIJ12_00545</name>
</gene>
<comment type="caution">
    <text evidence="8">The sequence shown here is derived from an EMBL/GenBank/DDBJ whole genome shotgun (WGS) entry which is preliminary data.</text>
</comment>
<comment type="subunit">
    <text evidence="4 6">Part of the ribosomal stalk of the 50S ribosomal subunit. The N-terminus interacts with L11 and the large rRNA to form the base of the stalk. The C-terminus forms an elongated spine to which L12 dimers bind in a sequential fashion forming a multimeric L10(L12)X complex.</text>
</comment>
<sequence length="186" mass="20023">MSEKAIAVKAQKVEEIADQFKNAASAVVVDARGLTVAQSTDLRHQLRQEGVVLEVIKNKILTRAAEKAGFAELNDIFAGPSAVAFSNDDAIAPSRILKKFADANEKLEIKGGVVDGNIANLDDINKYASLPSREGLFGQLLAEFQFPIRSFAYVVKALQEKLEEENGGEATTTEETPVAETATDAE</sequence>
<comment type="similarity">
    <text evidence="1 6">Belongs to the universal ribosomal protein uL10 family.</text>
</comment>
<name>A0A9Q3SWT2_9LACO</name>
<dbReference type="NCBIfam" id="NF000955">
    <property type="entry name" value="PRK00099.1-1"/>
    <property type="match status" value="1"/>
</dbReference>
<evidence type="ECO:0000256" key="5">
    <source>
        <dbReference type="ARBA" id="ARBA00035202"/>
    </source>
</evidence>
<dbReference type="GO" id="GO:0005840">
    <property type="term" value="C:ribosome"/>
    <property type="evidence" value="ECO:0007669"/>
    <property type="project" value="UniProtKB-KW"/>
</dbReference>
<keyword evidence="6" id="KW-0694">RNA-binding</keyword>
<proteinExistence type="inferred from homology"/>
<dbReference type="InterPro" id="IPR047865">
    <property type="entry name" value="Ribosomal_uL10_bac_type"/>
</dbReference>
<evidence type="ECO:0000256" key="2">
    <source>
        <dbReference type="ARBA" id="ARBA00022980"/>
    </source>
</evidence>